<dbReference type="Pfam" id="PF01130">
    <property type="entry name" value="CD36"/>
    <property type="match status" value="1"/>
</dbReference>
<keyword evidence="7" id="KW-0325">Glycoprotein</keyword>
<proteinExistence type="inferred from homology"/>
<keyword evidence="4" id="KW-0812">Transmembrane</keyword>
<evidence type="ECO:0000256" key="5">
    <source>
        <dbReference type="ARBA" id="ARBA00022989"/>
    </source>
</evidence>
<comment type="caution">
    <text evidence="8">The sequence shown here is derived from an EMBL/GenBank/DDBJ whole genome shotgun (WGS) entry which is preliminary data.</text>
</comment>
<reference evidence="8 9" key="1">
    <citation type="submission" date="2023-02" db="EMBL/GenBank/DDBJ databases">
        <title>LHISI_Scaffold_Assembly.</title>
        <authorList>
            <person name="Stuart O.P."/>
            <person name="Cleave R."/>
            <person name="Magrath M.J.L."/>
            <person name="Mikheyev A.S."/>
        </authorList>
    </citation>
    <scope>NUCLEOTIDE SEQUENCE [LARGE SCALE GENOMIC DNA]</scope>
    <source>
        <strain evidence="8">Daus_M_001</strain>
        <tissue evidence="8">Leg muscle</tissue>
    </source>
</reference>
<keyword evidence="6" id="KW-0472">Membrane</keyword>
<evidence type="ECO:0000256" key="7">
    <source>
        <dbReference type="ARBA" id="ARBA00023180"/>
    </source>
</evidence>
<dbReference type="PANTHER" id="PTHR11923">
    <property type="entry name" value="SCAVENGER RECEPTOR CLASS B TYPE-1 SR-B1"/>
    <property type="match status" value="1"/>
</dbReference>
<evidence type="ECO:0000256" key="3">
    <source>
        <dbReference type="ARBA" id="ARBA00022475"/>
    </source>
</evidence>
<evidence type="ECO:0000256" key="4">
    <source>
        <dbReference type="ARBA" id="ARBA00022692"/>
    </source>
</evidence>
<keyword evidence="3" id="KW-1003">Cell membrane</keyword>
<organism evidence="8 9">
    <name type="scientific">Dryococelus australis</name>
    <dbReference type="NCBI Taxonomy" id="614101"/>
    <lineage>
        <taxon>Eukaryota</taxon>
        <taxon>Metazoa</taxon>
        <taxon>Ecdysozoa</taxon>
        <taxon>Arthropoda</taxon>
        <taxon>Hexapoda</taxon>
        <taxon>Insecta</taxon>
        <taxon>Pterygota</taxon>
        <taxon>Neoptera</taxon>
        <taxon>Polyneoptera</taxon>
        <taxon>Phasmatodea</taxon>
        <taxon>Verophasmatodea</taxon>
        <taxon>Anareolatae</taxon>
        <taxon>Phasmatidae</taxon>
        <taxon>Eurycanthinae</taxon>
        <taxon>Dryococelus</taxon>
    </lineage>
</organism>
<dbReference type="PANTHER" id="PTHR11923:SF51">
    <property type="entry name" value="LYSOSOME MEMBRANE PROTEIN 2"/>
    <property type="match status" value="1"/>
</dbReference>
<gene>
    <name evidence="8" type="ORF">PR048_009409</name>
</gene>
<accession>A0ABQ9HZU1</accession>
<evidence type="ECO:0000256" key="1">
    <source>
        <dbReference type="ARBA" id="ARBA00004236"/>
    </source>
</evidence>
<evidence type="ECO:0000256" key="6">
    <source>
        <dbReference type="ARBA" id="ARBA00023136"/>
    </source>
</evidence>
<dbReference type="InterPro" id="IPR002159">
    <property type="entry name" value="CD36_fam"/>
</dbReference>
<dbReference type="Proteomes" id="UP001159363">
    <property type="component" value="Chromosome 3"/>
</dbReference>
<name>A0ABQ9HZU1_9NEOP</name>
<comment type="subcellular location">
    <subcellularLocation>
        <location evidence="1">Cell membrane</location>
    </subcellularLocation>
</comment>
<evidence type="ECO:0000256" key="2">
    <source>
        <dbReference type="ARBA" id="ARBA00010532"/>
    </source>
</evidence>
<protein>
    <submittedName>
        <fullName evidence="8">Uncharacterized protein</fullName>
    </submittedName>
</protein>
<evidence type="ECO:0000313" key="8">
    <source>
        <dbReference type="EMBL" id="KAJ8889904.1"/>
    </source>
</evidence>
<keyword evidence="9" id="KW-1185">Reference proteome</keyword>
<dbReference type="EMBL" id="JARBHB010000003">
    <property type="protein sequence ID" value="KAJ8889904.1"/>
    <property type="molecule type" value="Genomic_DNA"/>
</dbReference>
<keyword evidence="5" id="KW-1133">Transmembrane helix</keyword>
<dbReference type="PRINTS" id="PR01609">
    <property type="entry name" value="CD36FAMILY"/>
</dbReference>
<comment type="similarity">
    <text evidence="2">Belongs to the CD36 family.</text>
</comment>
<evidence type="ECO:0000313" key="9">
    <source>
        <dbReference type="Proteomes" id="UP001159363"/>
    </source>
</evidence>
<sequence>MVLSPQSVRYEPWRKSLYPITFRIYIFNWTNPEEFRSGGKPRLVEMGPYTYRFVRNHTLSLYYQQAVSNGNNAH</sequence>